<organism evidence="1 2">
    <name type="scientific">Thermosporothrix hazakensis</name>
    <dbReference type="NCBI Taxonomy" id="644383"/>
    <lineage>
        <taxon>Bacteria</taxon>
        <taxon>Bacillati</taxon>
        <taxon>Chloroflexota</taxon>
        <taxon>Ktedonobacteria</taxon>
        <taxon>Ktedonobacterales</taxon>
        <taxon>Thermosporotrichaceae</taxon>
        <taxon>Thermosporothrix</taxon>
    </lineage>
</organism>
<keyword evidence="2" id="KW-1185">Reference proteome</keyword>
<evidence type="ECO:0000313" key="2">
    <source>
        <dbReference type="Proteomes" id="UP000248806"/>
    </source>
</evidence>
<dbReference type="EMBL" id="QKUF01000008">
    <property type="protein sequence ID" value="PZW29583.1"/>
    <property type="molecule type" value="Genomic_DNA"/>
</dbReference>
<name>A0A326UG89_THEHA</name>
<comment type="caution">
    <text evidence="1">The sequence shown here is derived from an EMBL/GenBank/DDBJ whole genome shotgun (WGS) entry which is preliminary data.</text>
</comment>
<evidence type="ECO:0000313" key="1">
    <source>
        <dbReference type="EMBL" id="PZW29583.1"/>
    </source>
</evidence>
<reference evidence="1 2" key="1">
    <citation type="submission" date="2018-06" db="EMBL/GenBank/DDBJ databases">
        <title>Genomic Encyclopedia of Archaeal and Bacterial Type Strains, Phase II (KMG-II): from individual species to whole genera.</title>
        <authorList>
            <person name="Goeker M."/>
        </authorList>
    </citation>
    <scope>NUCLEOTIDE SEQUENCE [LARGE SCALE GENOMIC DNA]</scope>
    <source>
        <strain evidence="1 2">ATCC BAA-1881</strain>
    </source>
</reference>
<gene>
    <name evidence="1" type="ORF">EI42_02879</name>
</gene>
<sequence>MSSLQPSASHGLHLRARVRFRTRKPISESVELCVRRRLRVQFRQLSNQGALETKVYVYVTTSWYNIYVYVIVHVDVYVDAQGNLDSRRIRRRA</sequence>
<dbReference type="Proteomes" id="UP000248806">
    <property type="component" value="Unassembled WGS sequence"/>
</dbReference>
<accession>A0A326UG89</accession>
<proteinExistence type="predicted"/>
<protein>
    <submittedName>
        <fullName evidence="1">Uncharacterized protein</fullName>
    </submittedName>
</protein>
<dbReference type="AlphaFoldDB" id="A0A326UG89"/>